<sequence>MKIEAALRDCRSLVEDAVDKVETSISSMEAGGGDKNMLSAASKISDIRTWLSGALTDQDTCLDSLEEMMMMDVDNSGNTNSNNNNNNNIPEETKTAMKNAREYTSNSLAIISNIPVILRDLQLPPLLHR</sequence>
<evidence type="ECO:0000259" key="2">
    <source>
        <dbReference type="Pfam" id="PF04043"/>
    </source>
</evidence>
<dbReference type="CDD" id="cd15798">
    <property type="entry name" value="PMEI-like_3"/>
    <property type="match status" value="1"/>
</dbReference>
<dbReference type="Proteomes" id="UP000195402">
    <property type="component" value="Unassembled WGS sequence"/>
</dbReference>
<keyword evidence="4" id="KW-1185">Reference proteome</keyword>
<dbReference type="STRING" id="56857.A0A200QCV0"/>
<dbReference type="InParanoid" id="A0A200QCV0"/>
<feature type="domain" description="Pectinesterase inhibitor" evidence="2">
    <location>
        <begin position="5"/>
        <end position="110"/>
    </location>
</feature>
<dbReference type="SUPFAM" id="SSF101148">
    <property type="entry name" value="Plant invertase/pectin methylesterase inhibitor"/>
    <property type="match status" value="1"/>
</dbReference>
<accession>A0A200QCV0</accession>
<comment type="caution">
    <text evidence="3">The sequence shown here is derived from an EMBL/GenBank/DDBJ whole genome shotgun (WGS) entry which is preliminary data.</text>
</comment>
<reference evidence="3 4" key="1">
    <citation type="journal article" date="2017" name="Mol. Plant">
        <title>The Genome of Medicinal Plant Macleaya cordata Provides New Insights into Benzylisoquinoline Alkaloids Metabolism.</title>
        <authorList>
            <person name="Liu X."/>
            <person name="Liu Y."/>
            <person name="Huang P."/>
            <person name="Ma Y."/>
            <person name="Qing Z."/>
            <person name="Tang Q."/>
            <person name="Cao H."/>
            <person name="Cheng P."/>
            <person name="Zheng Y."/>
            <person name="Yuan Z."/>
            <person name="Zhou Y."/>
            <person name="Liu J."/>
            <person name="Tang Z."/>
            <person name="Zhuo Y."/>
            <person name="Zhang Y."/>
            <person name="Yu L."/>
            <person name="Huang J."/>
            <person name="Yang P."/>
            <person name="Peng Q."/>
            <person name="Zhang J."/>
            <person name="Jiang W."/>
            <person name="Zhang Z."/>
            <person name="Lin K."/>
            <person name="Ro D.K."/>
            <person name="Chen X."/>
            <person name="Xiong X."/>
            <person name="Shang Y."/>
            <person name="Huang S."/>
            <person name="Zeng J."/>
        </authorList>
    </citation>
    <scope>NUCLEOTIDE SEQUENCE [LARGE SCALE GENOMIC DNA]</scope>
    <source>
        <strain evidence="4">cv. BLH2017</strain>
        <tissue evidence="3">Root</tissue>
    </source>
</reference>
<evidence type="ECO:0000313" key="4">
    <source>
        <dbReference type="Proteomes" id="UP000195402"/>
    </source>
</evidence>
<organism evidence="3 4">
    <name type="scientific">Macleaya cordata</name>
    <name type="common">Five-seeded plume-poppy</name>
    <name type="synonym">Bocconia cordata</name>
    <dbReference type="NCBI Taxonomy" id="56857"/>
    <lineage>
        <taxon>Eukaryota</taxon>
        <taxon>Viridiplantae</taxon>
        <taxon>Streptophyta</taxon>
        <taxon>Embryophyta</taxon>
        <taxon>Tracheophyta</taxon>
        <taxon>Spermatophyta</taxon>
        <taxon>Magnoliopsida</taxon>
        <taxon>Ranunculales</taxon>
        <taxon>Papaveraceae</taxon>
        <taxon>Papaveroideae</taxon>
        <taxon>Macleaya</taxon>
    </lineage>
</organism>
<dbReference type="NCBIfam" id="TIGR01614">
    <property type="entry name" value="PME_inhib"/>
    <property type="match status" value="1"/>
</dbReference>
<dbReference type="PANTHER" id="PTHR31080:SF303">
    <property type="entry name" value="PECTINESTERASE 1-LIKE"/>
    <property type="match status" value="1"/>
</dbReference>
<dbReference type="Gene3D" id="1.20.140.40">
    <property type="entry name" value="Invertase/pectin methylesterase inhibitor family protein"/>
    <property type="match status" value="1"/>
</dbReference>
<evidence type="ECO:0000256" key="1">
    <source>
        <dbReference type="ARBA" id="ARBA00022729"/>
    </source>
</evidence>
<gene>
    <name evidence="3" type="ORF">BVC80_209g8</name>
</gene>
<dbReference type="InterPro" id="IPR035513">
    <property type="entry name" value="Invertase/methylesterase_inhib"/>
</dbReference>
<dbReference type="InterPro" id="IPR051955">
    <property type="entry name" value="PME_Inhibitor"/>
</dbReference>
<dbReference type="GO" id="GO:0004857">
    <property type="term" value="F:enzyme inhibitor activity"/>
    <property type="evidence" value="ECO:0007669"/>
    <property type="project" value="InterPro"/>
</dbReference>
<protein>
    <submittedName>
        <fullName evidence="3">Pectinesterase inhibitor domain</fullName>
    </submittedName>
</protein>
<evidence type="ECO:0000313" key="3">
    <source>
        <dbReference type="EMBL" id="OVA08289.1"/>
    </source>
</evidence>
<keyword evidence="1" id="KW-0732">Signal</keyword>
<dbReference type="OrthoDB" id="1670832at2759"/>
<proteinExistence type="predicted"/>
<dbReference type="AlphaFoldDB" id="A0A200QCV0"/>
<dbReference type="PANTHER" id="PTHR31080">
    <property type="entry name" value="PECTINESTERASE INHIBITOR-LIKE"/>
    <property type="match status" value="1"/>
</dbReference>
<name>A0A200QCV0_MACCD</name>
<dbReference type="Pfam" id="PF04043">
    <property type="entry name" value="PMEI"/>
    <property type="match status" value="1"/>
</dbReference>
<dbReference type="InterPro" id="IPR006501">
    <property type="entry name" value="Pectinesterase_inhib_dom"/>
</dbReference>
<dbReference type="EMBL" id="MVGT01002328">
    <property type="protein sequence ID" value="OVA08289.1"/>
    <property type="molecule type" value="Genomic_DNA"/>
</dbReference>